<keyword evidence="1" id="KW-0175">Coiled coil</keyword>
<organism evidence="4 5">
    <name type="scientific">Labedella endophytica</name>
    <dbReference type="NCBI Taxonomy" id="1523160"/>
    <lineage>
        <taxon>Bacteria</taxon>
        <taxon>Bacillati</taxon>
        <taxon>Actinomycetota</taxon>
        <taxon>Actinomycetes</taxon>
        <taxon>Micrococcales</taxon>
        <taxon>Microbacteriaceae</taxon>
        <taxon>Labedella</taxon>
    </lineage>
</organism>
<feature type="domain" description="Bacteriophage T5 Orf172 DNA-binding" evidence="3">
    <location>
        <begin position="334"/>
        <end position="417"/>
    </location>
</feature>
<feature type="region of interest" description="Disordered" evidence="2">
    <location>
        <begin position="1"/>
        <end position="32"/>
    </location>
</feature>
<dbReference type="InterPro" id="IPR025280">
    <property type="entry name" value="SNIPE"/>
</dbReference>
<comment type="caution">
    <text evidence="4">The sequence shown here is derived from an EMBL/GenBank/DDBJ whole genome shotgun (WGS) entry which is preliminary data.</text>
</comment>
<reference evidence="4 5" key="1">
    <citation type="submission" date="2018-12" db="EMBL/GenBank/DDBJ databases">
        <authorList>
            <person name="Li F."/>
        </authorList>
    </citation>
    <scope>NUCLEOTIDE SEQUENCE [LARGE SCALE GENOMIC DNA]</scope>
    <source>
        <strain evidence="4 5">EGI 6500705</strain>
    </source>
</reference>
<dbReference type="InterPro" id="IPR018306">
    <property type="entry name" value="Phage_T5_Orf172_DNA-bd"/>
</dbReference>
<dbReference type="OrthoDB" id="9811665at2"/>
<dbReference type="Proteomes" id="UP000274909">
    <property type="component" value="Unassembled WGS sequence"/>
</dbReference>
<dbReference type="AlphaFoldDB" id="A0A433JVJ3"/>
<dbReference type="SMART" id="SM00974">
    <property type="entry name" value="T5orf172"/>
    <property type="match status" value="1"/>
</dbReference>
<protein>
    <submittedName>
        <fullName evidence="4">DUF4041 domain-containing protein</fullName>
    </submittedName>
</protein>
<name>A0A433JVJ3_9MICO</name>
<dbReference type="Pfam" id="PF10544">
    <property type="entry name" value="T5orf172"/>
    <property type="match status" value="1"/>
</dbReference>
<sequence>MTELPEMIFNPPPGWPKPPAGWRPPSGWKPEPSWPAVPQGWVLWIEVGGSEGANVSSDVADDAQVDAPTTDDAAAEAPIDRVVELERENAALRERLANSQSGGLVDLDDARVLQEVGIYRFHHPLETAAAYQDRLKEIEAAIATVVREERAIEKSELFTFNNSLAQGRRMTSDLAKLMLRAYNSEADNAIRTLRAGNAITAKRRLETSRASIARLGALMEMRISDAYHRLREEEVELTADWLMMKQVEREEAREERARLREEQRVQKELDDERGRLDKERAHLLNALAALESQGQTDEDLLRRLSEVDEAIVENDFRAANIRAGYIYVISNEGAFGRDVVKIGLTRRLAPTERISELSGASVPFRFDTHTLFFSEDAVTLENELHKHFAHRALNQANSRKEFFFASPAEVRDVLLEKVGNILEFSESAEATEYRQSLAGWPSTSRERRLGGL</sequence>
<evidence type="ECO:0000313" key="4">
    <source>
        <dbReference type="EMBL" id="RUR03008.1"/>
    </source>
</evidence>
<accession>A0A433JVJ3</accession>
<dbReference type="Pfam" id="PF13250">
    <property type="entry name" value="SNIPE"/>
    <property type="match status" value="1"/>
</dbReference>
<feature type="coiled-coil region" evidence="1">
    <location>
        <begin position="242"/>
        <end position="293"/>
    </location>
</feature>
<feature type="compositionally biased region" description="Pro residues" evidence="2">
    <location>
        <begin position="10"/>
        <end position="22"/>
    </location>
</feature>
<proteinExistence type="predicted"/>
<gene>
    <name evidence="4" type="ORF">ELQ94_00095</name>
</gene>
<evidence type="ECO:0000256" key="2">
    <source>
        <dbReference type="SAM" id="MobiDB-lite"/>
    </source>
</evidence>
<dbReference type="RefSeq" id="WP_127045978.1">
    <property type="nucleotide sequence ID" value="NZ_RZGZ01000001.1"/>
</dbReference>
<evidence type="ECO:0000259" key="3">
    <source>
        <dbReference type="SMART" id="SM00974"/>
    </source>
</evidence>
<evidence type="ECO:0000313" key="5">
    <source>
        <dbReference type="Proteomes" id="UP000274909"/>
    </source>
</evidence>
<evidence type="ECO:0000256" key="1">
    <source>
        <dbReference type="SAM" id="Coils"/>
    </source>
</evidence>
<keyword evidence="5" id="KW-1185">Reference proteome</keyword>
<dbReference type="EMBL" id="RZGZ01000001">
    <property type="protein sequence ID" value="RUR03008.1"/>
    <property type="molecule type" value="Genomic_DNA"/>
</dbReference>